<comment type="caution">
    <text evidence="1">The sequence shown here is derived from an EMBL/GenBank/DDBJ whole genome shotgun (WGS) entry which is preliminary data.</text>
</comment>
<organism evidence="1 2">
    <name type="scientific">Phocicoccus schoeneichii</name>
    <dbReference type="NCBI Taxonomy" id="1812261"/>
    <lineage>
        <taxon>Bacteria</taxon>
        <taxon>Bacillati</taxon>
        <taxon>Bacillota</taxon>
        <taxon>Bacilli</taxon>
        <taxon>Bacillales</taxon>
        <taxon>Salinicoccaceae</taxon>
        <taxon>Phocicoccus</taxon>
    </lineage>
</organism>
<reference evidence="1 2" key="1">
    <citation type="submission" date="2020-07" db="EMBL/GenBank/DDBJ databases">
        <authorList>
            <person name="Criscuolo A."/>
        </authorList>
    </citation>
    <scope>NUCLEOTIDE SEQUENCE [LARGE SCALE GENOMIC DNA]</scope>
    <source>
        <strain evidence="2">CIP 111030</strain>
    </source>
</reference>
<dbReference type="Proteomes" id="UP000521032">
    <property type="component" value="Unassembled WGS sequence"/>
</dbReference>
<name>A0A6V7RQ62_9BACL</name>
<protein>
    <submittedName>
        <fullName evidence="1">Uncharacterized protein</fullName>
    </submittedName>
</protein>
<proteinExistence type="predicted"/>
<keyword evidence="2" id="KW-1185">Reference proteome</keyword>
<gene>
    <name evidence="1" type="ORF">JEOSCH030_01774</name>
</gene>
<evidence type="ECO:0000313" key="2">
    <source>
        <dbReference type="Proteomes" id="UP000521032"/>
    </source>
</evidence>
<sequence length="63" mass="7373">MVYIMNEGRPLEQPSCFYYSTILEGYQSTGFDDEYLSRAVEDSYEKNDAVLENDIVKKNHDKI</sequence>
<accession>A0A6V7RQ62</accession>
<evidence type="ECO:0000313" key="1">
    <source>
        <dbReference type="EMBL" id="CAD2080020.1"/>
    </source>
</evidence>
<dbReference type="AlphaFoldDB" id="A0A6V7RQ62"/>
<dbReference type="EMBL" id="CAJEWE010000011">
    <property type="protein sequence ID" value="CAD2080020.1"/>
    <property type="molecule type" value="Genomic_DNA"/>
</dbReference>